<feature type="signal peptide" evidence="1">
    <location>
        <begin position="1"/>
        <end position="20"/>
    </location>
</feature>
<accession>A0A853JAF3</accession>
<protein>
    <submittedName>
        <fullName evidence="3">Cupin domain-containing protein</fullName>
    </submittedName>
</protein>
<dbReference type="RefSeq" id="WP_180677963.1">
    <property type="nucleotide sequence ID" value="NZ_JACCKA010000049.1"/>
</dbReference>
<dbReference type="InterPro" id="IPR014710">
    <property type="entry name" value="RmlC-like_jellyroll"/>
</dbReference>
<name>A0A853JAF3_9GAMM</name>
<dbReference type="EMBL" id="JACCKA010000049">
    <property type="protein sequence ID" value="NZA26171.1"/>
    <property type="molecule type" value="Genomic_DNA"/>
</dbReference>
<feature type="domain" description="Cupin type-2" evidence="2">
    <location>
        <begin position="208"/>
        <end position="259"/>
    </location>
</feature>
<evidence type="ECO:0000256" key="1">
    <source>
        <dbReference type="SAM" id="SignalP"/>
    </source>
</evidence>
<reference evidence="3 4" key="1">
    <citation type="submission" date="2020-07" db="EMBL/GenBank/DDBJ databases">
        <title>Luteimonas sp. SJ-92.</title>
        <authorList>
            <person name="Huang X.-X."/>
            <person name="Xu L."/>
            <person name="Sun J.-Q."/>
        </authorList>
    </citation>
    <scope>NUCLEOTIDE SEQUENCE [LARGE SCALE GENOMIC DNA]</scope>
    <source>
        <strain evidence="3 4">SJ-92</strain>
    </source>
</reference>
<proteinExistence type="predicted"/>
<dbReference type="InterPro" id="IPR011051">
    <property type="entry name" value="RmlC_Cupin_sf"/>
</dbReference>
<comment type="caution">
    <text evidence="3">The sequence shown here is derived from an EMBL/GenBank/DDBJ whole genome shotgun (WGS) entry which is preliminary data.</text>
</comment>
<dbReference type="SUPFAM" id="SSF51182">
    <property type="entry name" value="RmlC-like cupins"/>
    <property type="match status" value="1"/>
</dbReference>
<dbReference type="Gene3D" id="2.60.120.10">
    <property type="entry name" value="Jelly Rolls"/>
    <property type="match status" value="1"/>
</dbReference>
<evidence type="ECO:0000259" key="2">
    <source>
        <dbReference type="Pfam" id="PF07883"/>
    </source>
</evidence>
<gene>
    <name evidence="3" type="ORF">H0E84_07210</name>
</gene>
<dbReference type="AlphaFoldDB" id="A0A853JAF3"/>
<evidence type="ECO:0000313" key="3">
    <source>
        <dbReference type="EMBL" id="NZA26171.1"/>
    </source>
</evidence>
<sequence>MRHLLLAAAFAALLLPAVVAANTEPNAGADGSCDVEAAVRAWADDWRESDAAGLTGDIVFELEVTDTGQAFAVELTRGGDGRIVAAAGDAPATRFKATRAVYCDLASGRMNVLTTMGKAKASDPVPMEVDVGEEYAGGGRVRAELIPAWFRFFTMGAPEVVRFGFGHGREVHGGHAVPLYYGEGLRTAWYGLEPGMHVNSDPSDQSNEFDSIFIVLAGELHARFDGNARVLTRGDSVFVPAGMRHEFWVEQGRGEFLVVMAGEGA</sequence>
<evidence type="ECO:0000313" key="4">
    <source>
        <dbReference type="Proteomes" id="UP000578091"/>
    </source>
</evidence>
<dbReference type="Proteomes" id="UP000578091">
    <property type="component" value="Unassembled WGS sequence"/>
</dbReference>
<dbReference type="InterPro" id="IPR013096">
    <property type="entry name" value="Cupin_2"/>
</dbReference>
<keyword evidence="1" id="KW-0732">Signal</keyword>
<organism evidence="3 4">
    <name type="scientific">Luteimonas salinisoli</name>
    <dbReference type="NCBI Taxonomy" id="2752307"/>
    <lineage>
        <taxon>Bacteria</taxon>
        <taxon>Pseudomonadati</taxon>
        <taxon>Pseudomonadota</taxon>
        <taxon>Gammaproteobacteria</taxon>
        <taxon>Lysobacterales</taxon>
        <taxon>Lysobacteraceae</taxon>
        <taxon>Luteimonas</taxon>
    </lineage>
</organism>
<dbReference type="Pfam" id="PF07883">
    <property type="entry name" value="Cupin_2"/>
    <property type="match status" value="1"/>
</dbReference>
<feature type="chain" id="PRO_5032974726" evidence="1">
    <location>
        <begin position="21"/>
        <end position="265"/>
    </location>
</feature>
<keyword evidence="4" id="KW-1185">Reference proteome</keyword>